<dbReference type="EMBL" id="BAAAQY010000001">
    <property type="protein sequence ID" value="GAA2224513.1"/>
    <property type="molecule type" value="Genomic_DNA"/>
</dbReference>
<evidence type="ECO:0000256" key="1">
    <source>
        <dbReference type="SAM" id="Phobius"/>
    </source>
</evidence>
<evidence type="ECO:0008006" key="4">
    <source>
        <dbReference type="Google" id="ProtNLM"/>
    </source>
</evidence>
<keyword evidence="1" id="KW-1133">Transmembrane helix</keyword>
<feature type="transmembrane region" description="Helical" evidence="1">
    <location>
        <begin position="300"/>
        <end position="327"/>
    </location>
</feature>
<keyword evidence="1" id="KW-0472">Membrane</keyword>
<accession>A0ABN3D9F1</accession>
<reference evidence="2 3" key="1">
    <citation type="journal article" date="2019" name="Int. J. Syst. Evol. Microbiol.">
        <title>The Global Catalogue of Microorganisms (GCM) 10K type strain sequencing project: providing services to taxonomists for standard genome sequencing and annotation.</title>
        <authorList>
            <consortium name="The Broad Institute Genomics Platform"/>
            <consortium name="The Broad Institute Genome Sequencing Center for Infectious Disease"/>
            <person name="Wu L."/>
            <person name="Ma J."/>
        </authorList>
    </citation>
    <scope>NUCLEOTIDE SEQUENCE [LARGE SCALE GENOMIC DNA]</scope>
    <source>
        <strain evidence="2 3">JCM 16117</strain>
    </source>
</reference>
<dbReference type="Proteomes" id="UP001500929">
    <property type="component" value="Unassembled WGS sequence"/>
</dbReference>
<keyword evidence="3" id="KW-1185">Reference proteome</keyword>
<feature type="transmembrane region" description="Helical" evidence="1">
    <location>
        <begin position="171"/>
        <end position="194"/>
    </location>
</feature>
<evidence type="ECO:0000313" key="2">
    <source>
        <dbReference type="EMBL" id="GAA2224513.1"/>
    </source>
</evidence>
<name>A0ABN3D9F1_9MICO</name>
<feature type="transmembrane region" description="Helical" evidence="1">
    <location>
        <begin position="339"/>
        <end position="362"/>
    </location>
</feature>
<feature type="transmembrane region" description="Helical" evidence="1">
    <location>
        <begin position="259"/>
        <end position="288"/>
    </location>
</feature>
<feature type="transmembrane region" description="Helical" evidence="1">
    <location>
        <begin position="114"/>
        <end position="137"/>
    </location>
</feature>
<comment type="caution">
    <text evidence="2">The sequence shown here is derived from an EMBL/GenBank/DDBJ whole genome shotgun (WGS) entry which is preliminary data.</text>
</comment>
<feature type="transmembrane region" description="Helical" evidence="1">
    <location>
        <begin position="73"/>
        <end position="94"/>
    </location>
</feature>
<feature type="transmembrane region" description="Helical" evidence="1">
    <location>
        <begin position="144"/>
        <end position="165"/>
    </location>
</feature>
<proteinExistence type="predicted"/>
<gene>
    <name evidence="2" type="ORF">GCM10009851_04960</name>
</gene>
<protein>
    <recommendedName>
        <fullName evidence="4">Integral membrane protein</fullName>
    </recommendedName>
</protein>
<organism evidence="2 3">
    <name type="scientific">Herbiconiux moechotypicola</name>
    <dbReference type="NCBI Taxonomy" id="637393"/>
    <lineage>
        <taxon>Bacteria</taxon>
        <taxon>Bacillati</taxon>
        <taxon>Actinomycetota</taxon>
        <taxon>Actinomycetes</taxon>
        <taxon>Micrococcales</taxon>
        <taxon>Microbacteriaceae</taxon>
        <taxon>Herbiconiux</taxon>
    </lineage>
</organism>
<keyword evidence="1" id="KW-0812">Transmembrane</keyword>
<sequence length="382" mass="39119">MLRALARLLPSGARGRYLEEWRADAAGAAELGLRRRDVVLGAAVVTLTLDRDVPDYTGEPRGSRPRRLARRGIALTGASGVVLLGLLLTGGGIVPEGPGATPAVLAALESAGWLVLRLAIALALVGAVMTAIAAFTARTALARAALFATLLAPVFLVMPLAHPLFSDGLAPLVLAAVSLLVGIFGLAAGLAVVVGSPPLALQPRRATRRQRLPVAVGGAVAMLAIVVVGGLDTLVWNPLAKAPGLGLGEVYRRMASDDGFFLGTAVVAVTVWAVFWLVPALVLVVIAARRGSTGLTPRRIVVIVLALVGGAVFFRFFAGFSIGMSIADTFMTSGGDSSVISAVLPIVGQLALAGALVALGWAPRVSREADVTGRRPRGALAA</sequence>
<evidence type="ECO:0000313" key="3">
    <source>
        <dbReference type="Proteomes" id="UP001500929"/>
    </source>
</evidence>
<feature type="transmembrane region" description="Helical" evidence="1">
    <location>
        <begin position="214"/>
        <end position="239"/>
    </location>
</feature>